<proteinExistence type="inferred from homology"/>
<evidence type="ECO:0000256" key="3">
    <source>
        <dbReference type="ARBA" id="ARBA00022723"/>
    </source>
</evidence>
<keyword evidence="5 12" id="KW-0378">Hydrolase</keyword>
<comment type="catalytic activity">
    <reaction evidence="12">
        <text>Couples ATP hydrolysis with the unwinding of duplex DNA by translocating in the 3'-5' direction.</text>
        <dbReference type="EC" id="5.6.2.4"/>
    </reaction>
</comment>
<dbReference type="GO" id="GO:0043138">
    <property type="term" value="F:3'-5' DNA helicase activity"/>
    <property type="evidence" value="ECO:0007669"/>
    <property type="project" value="UniProtKB-EC"/>
</dbReference>
<feature type="binding site" evidence="12">
    <location>
        <position position="430"/>
    </location>
    <ligand>
        <name>Zn(2+)</name>
        <dbReference type="ChEBI" id="CHEBI:29105"/>
        <label>1</label>
    </ligand>
</feature>
<dbReference type="GO" id="GO:0008270">
    <property type="term" value="F:zinc ion binding"/>
    <property type="evidence" value="ECO:0007669"/>
    <property type="project" value="UniProtKB-UniRule"/>
</dbReference>
<feature type="domain" description="Helicase ATP-binding" evidence="13">
    <location>
        <begin position="163"/>
        <end position="329"/>
    </location>
</feature>
<evidence type="ECO:0000256" key="8">
    <source>
        <dbReference type="ARBA" id="ARBA00022840"/>
    </source>
</evidence>
<evidence type="ECO:0000313" key="15">
    <source>
        <dbReference type="Proteomes" id="UP000525329"/>
    </source>
</evidence>
<dbReference type="GO" id="GO:0005524">
    <property type="term" value="F:ATP binding"/>
    <property type="evidence" value="ECO:0007669"/>
    <property type="project" value="UniProtKB-UniRule"/>
</dbReference>
<dbReference type="GO" id="GO:0016787">
    <property type="term" value="F:hydrolase activity"/>
    <property type="evidence" value="ECO:0007669"/>
    <property type="project" value="UniProtKB-KW"/>
</dbReference>
<evidence type="ECO:0000256" key="11">
    <source>
        <dbReference type="ARBA" id="ARBA00048988"/>
    </source>
</evidence>
<dbReference type="InterPro" id="IPR027417">
    <property type="entry name" value="P-loop_NTPase"/>
</dbReference>
<comment type="catalytic activity">
    <reaction evidence="11 12">
        <text>ATP + H2O = ADP + phosphate + H(+)</text>
        <dbReference type="Rhea" id="RHEA:13065"/>
        <dbReference type="ChEBI" id="CHEBI:15377"/>
        <dbReference type="ChEBI" id="CHEBI:15378"/>
        <dbReference type="ChEBI" id="CHEBI:30616"/>
        <dbReference type="ChEBI" id="CHEBI:43474"/>
        <dbReference type="ChEBI" id="CHEBI:456216"/>
        <dbReference type="EC" id="5.6.2.4"/>
    </reaction>
</comment>
<keyword evidence="3 12" id="KW-0479">Metal-binding</keyword>
<dbReference type="AlphaFoldDB" id="A0A853G8F5"/>
<keyword evidence="1 12" id="KW-0639">Primosome</keyword>
<dbReference type="InterPro" id="IPR001650">
    <property type="entry name" value="Helicase_C-like"/>
</dbReference>
<dbReference type="Gene3D" id="3.40.50.300">
    <property type="entry name" value="P-loop containing nucleotide triphosphate hydrolases"/>
    <property type="match status" value="2"/>
</dbReference>
<keyword evidence="10 12" id="KW-0413">Isomerase</keyword>
<gene>
    <name evidence="12 14" type="primary">priA</name>
    <name evidence="14" type="ORF">H0A74_03180</name>
</gene>
<dbReference type="InterPro" id="IPR042115">
    <property type="entry name" value="PriA_3primeBD_sf"/>
</dbReference>
<protein>
    <recommendedName>
        <fullName evidence="12">Replication restart protein PriA</fullName>
    </recommendedName>
    <alternativeName>
        <fullName evidence="12">ATP-dependent DNA helicase PriA</fullName>
        <ecNumber evidence="12">5.6.2.4</ecNumber>
    </alternativeName>
    <alternativeName>
        <fullName evidence="12">DNA 3'-5' helicase PriA</fullName>
    </alternativeName>
</protein>
<feature type="binding site" evidence="12">
    <location>
        <position position="417"/>
    </location>
    <ligand>
        <name>Zn(2+)</name>
        <dbReference type="ChEBI" id="CHEBI:29105"/>
        <label>2</label>
    </ligand>
</feature>
<evidence type="ECO:0000256" key="10">
    <source>
        <dbReference type="ARBA" id="ARBA00023235"/>
    </source>
</evidence>
<feature type="binding site" evidence="12">
    <location>
        <position position="390"/>
    </location>
    <ligand>
        <name>Zn(2+)</name>
        <dbReference type="ChEBI" id="CHEBI:29105"/>
        <label>1</label>
    </ligand>
</feature>
<evidence type="ECO:0000313" key="14">
    <source>
        <dbReference type="EMBL" id="NYT52559.1"/>
    </source>
</evidence>
<dbReference type="GO" id="GO:0006302">
    <property type="term" value="P:double-strand break repair"/>
    <property type="evidence" value="ECO:0007669"/>
    <property type="project" value="InterPro"/>
</dbReference>
<dbReference type="InterPro" id="IPR014001">
    <property type="entry name" value="Helicase_ATP-bd"/>
</dbReference>
<evidence type="ECO:0000256" key="1">
    <source>
        <dbReference type="ARBA" id="ARBA00022515"/>
    </source>
</evidence>
<dbReference type="PROSITE" id="PS51192">
    <property type="entry name" value="HELICASE_ATP_BIND_1"/>
    <property type="match status" value="1"/>
</dbReference>
<comment type="function">
    <text evidence="12">Initiates the restart of stalled replication forks, which reloads the replicative helicase on sites other than the origin of replication. Recognizes and binds to abandoned replication forks and remodels them to uncover a helicase loading site. Promotes assembly of the primosome at these replication forks.</text>
</comment>
<feature type="binding site" evidence="12">
    <location>
        <position position="387"/>
    </location>
    <ligand>
        <name>Zn(2+)</name>
        <dbReference type="ChEBI" id="CHEBI:29105"/>
        <label>1</label>
    </ligand>
</feature>
<accession>A0A853G8F5</accession>
<dbReference type="GO" id="GO:0003677">
    <property type="term" value="F:DNA binding"/>
    <property type="evidence" value="ECO:0007669"/>
    <property type="project" value="UniProtKB-UniRule"/>
</dbReference>
<comment type="subunit">
    <text evidence="12">Component of the replication restart primosome.</text>
</comment>
<dbReference type="PANTHER" id="PTHR30580">
    <property type="entry name" value="PRIMOSOMAL PROTEIN N"/>
    <property type="match status" value="1"/>
</dbReference>
<organism evidence="14 15">
    <name type="scientific">Candidatus Vesicomyosocius endoextente</name>
    <dbReference type="NCBI Taxonomy" id="2738853"/>
    <lineage>
        <taxon>Bacteria</taxon>
        <taxon>Pseudomonadati</taxon>
        <taxon>Pseudomonadota</taxon>
        <taxon>Gammaproteobacteria</taxon>
        <taxon>Candidatus Pseudothioglobaceae</taxon>
        <taxon>Candidatus Vesicomyidisocius</taxon>
    </lineage>
</organism>
<dbReference type="HAMAP" id="MF_00983">
    <property type="entry name" value="PriA"/>
    <property type="match status" value="1"/>
</dbReference>
<evidence type="ECO:0000256" key="4">
    <source>
        <dbReference type="ARBA" id="ARBA00022741"/>
    </source>
</evidence>
<dbReference type="GO" id="GO:0006310">
    <property type="term" value="P:DNA recombination"/>
    <property type="evidence" value="ECO:0007669"/>
    <property type="project" value="InterPro"/>
</dbReference>
<evidence type="ECO:0000256" key="2">
    <source>
        <dbReference type="ARBA" id="ARBA00022705"/>
    </source>
</evidence>
<evidence type="ECO:0000256" key="6">
    <source>
        <dbReference type="ARBA" id="ARBA00022806"/>
    </source>
</evidence>
<dbReference type="Pfam" id="PF04851">
    <property type="entry name" value="ResIII"/>
    <property type="match status" value="1"/>
</dbReference>
<feature type="binding site" evidence="12">
    <location>
        <position position="414"/>
    </location>
    <ligand>
        <name>Zn(2+)</name>
        <dbReference type="ChEBI" id="CHEBI:29105"/>
        <label>2</label>
    </ligand>
</feature>
<dbReference type="CDD" id="cd17929">
    <property type="entry name" value="DEXHc_priA"/>
    <property type="match status" value="1"/>
</dbReference>
<dbReference type="EC" id="5.6.2.4" evidence="12"/>
<dbReference type="InterPro" id="IPR041236">
    <property type="entry name" value="PriA_C"/>
</dbReference>
<keyword evidence="4 12" id="KW-0547">Nucleotide-binding</keyword>
<dbReference type="EMBL" id="JACCHU010000002">
    <property type="protein sequence ID" value="NYT52559.1"/>
    <property type="molecule type" value="Genomic_DNA"/>
</dbReference>
<evidence type="ECO:0000259" key="13">
    <source>
        <dbReference type="PROSITE" id="PS51192"/>
    </source>
</evidence>
<evidence type="ECO:0000256" key="12">
    <source>
        <dbReference type="HAMAP-Rule" id="MF_00983"/>
    </source>
</evidence>
<keyword evidence="7 12" id="KW-0862">Zinc</keyword>
<dbReference type="Pfam" id="PF18074">
    <property type="entry name" value="PriA_C"/>
    <property type="match status" value="1"/>
</dbReference>
<comment type="caution">
    <text evidence="14">The sequence shown here is derived from an EMBL/GenBank/DDBJ whole genome shotgun (WGS) entry which is preliminary data.</text>
</comment>
<feature type="binding site" evidence="12">
    <location>
        <position position="399"/>
    </location>
    <ligand>
        <name>Zn(2+)</name>
        <dbReference type="ChEBI" id="CHEBI:29105"/>
        <label>2</label>
    </ligand>
</feature>
<dbReference type="SMART" id="SM00487">
    <property type="entry name" value="DEXDc"/>
    <property type="match status" value="1"/>
</dbReference>
<keyword evidence="9 12" id="KW-0238">DNA-binding</keyword>
<feature type="binding site" evidence="12">
    <location>
        <position position="396"/>
    </location>
    <ligand>
        <name>Zn(2+)</name>
        <dbReference type="ChEBI" id="CHEBI:29105"/>
        <label>2</label>
    </ligand>
</feature>
<comment type="cofactor">
    <cofactor evidence="12">
        <name>Zn(2+)</name>
        <dbReference type="ChEBI" id="CHEBI:29105"/>
    </cofactor>
    <text evidence="12">Binds 2 zinc ions per subunit.</text>
</comment>
<dbReference type="FunFam" id="3.40.50.300:FF:000489">
    <property type="entry name" value="Primosome assembly protein PriA"/>
    <property type="match status" value="1"/>
</dbReference>
<dbReference type="PANTHER" id="PTHR30580:SF0">
    <property type="entry name" value="PRIMOSOMAL PROTEIN N"/>
    <property type="match status" value="1"/>
</dbReference>
<dbReference type="InterPro" id="IPR041222">
    <property type="entry name" value="PriA_3primeBD"/>
</dbReference>
<keyword evidence="8 12" id="KW-0067">ATP-binding</keyword>
<dbReference type="Pfam" id="PF17764">
    <property type="entry name" value="PriA_3primeBD"/>
    <property type="match status" value="1"/>
</dbReference>
<dbReference type="GO" id="GO:0006269">
    <property type="term" value="P:DNA replication, synthesis of primer"/>
    <property type="evidence" value="ECO:0007669"/>
    <property type="project" value="UniProtKB-KW"/>
</dbReference>
<keyword evidence="2 12" id="KW-0235">DNA replication</keyword>
<feature type="binding site" evidence="12">
    <location>
        <position position="427"/>
    </location>
    <ligand>
        <name>Zn(2+)</name>
        <dbReference type="ChEBI" id="CHEBI:29105"/>
        <label>1</label>
    </ligand>
</feature>
<dbReference type="Proteomes" id="UP000525329">
    <property type="component" value="Unassembled WGS sequence"/>
</dbReference>
<keyword evidence="6 12" id="KW-0347">Helicase</keyword>
<evidence type="ECO:0000256" key="9">
    <source>
        <dbReference type="ARBA" id="ARBA00023125"/>
    </source>
</evidence>
<sequence length="680" mass="77538">MIKSKFYQKSITLSLIIEVAISIPLSKTFNYLCDNEVSVGVRVKVPFARKKVIGIVLAIKDKSGYNETNFRKKREDILGYKLKSVEEVLDKIPILDKPILDLLLWSSNYYHYPISKVILSTLPKNLLLGKEAKIKKIINLPNKLQQPDFQPTDEQNIAIKQILKSTNQYHAFLLHGVTGSGKTEVYLHIIQSMIDQKKQVLVLVPEIGLTPQMITHFKTRLKTRVITIHSQLNKTQKLDAYLMAKNGNAGVILGTRSAIFTPISNFGLIIIDEEHDNSFKQQSNFRYSARNLGFIRAQQSNIPLVLGTATPSLELLKNAIDKKITRITLTKRAGGATLPKISLIDMRSNTNGALSKMLIEKIKQYLSIGKQVMLFVNRRGYAPIYYCTQCNWKSQCNHCDLTMVYHRHINRLKCHHCGDEKIPEHVCPNCTEQSLKILGYGTEKLEETLSSYFVDIPIIRIDRDTTRRKKSFAQHLEQINTGKSCIIIGTQMLTKGHDFSNLAMVGILDVDTGFLSTNFRATEYLAQLLIQVSGRAGRHKEKGEVVIQTRYPDHPIFNFVLSSRYTQFASQLLKQRLSAMMPPFSHQALLCANAKNKQNAENFLHEAAILLKSIQINSVEIWGPIANTIEKKSDYYYFSLYLQSNNRVTLHQILSTFSQHINTLKLKNKVRWYLDIDPIE</sequence>
<dbReference type="InterPro" id="IPR006935">
    <property type="entry name" value="Helicase/UvrB_N"/>
</dbReference>
<evidence type="ECO:0000256" key="7">
    <source>
        <dbReference type="ARBA" id="ARBA00022833"/>
    </source>
</evidence>
<dbReference type="Gene3D" id="3.40.1440.60">
    <property type="entry name" value="PriA, 3(prime) DNA-binding domain"/>
    <property type="match status" value="1"/>
</dbReference>
<dbReference type="InterPro" id="IPR040498">
    <property type="entry name" value="PriA_CRR"/>
</dbReference>
<dbReference type="CDD" id="cd18804">
    <property type="entry name" value="SF2_C_priA"/>
    <property type="match status" value="1"/>
</dbReference>
<dbReference type="InterPro" id="IPR005259">
    <property type="entry name" value="PriA"/>
</dbReference>
<dbReference type="Pfam" id="PF18319">
    <property type="entry name" value="Zn_ribbon_PriA"/>
    <property type="match status" value="1"/>
</dbReference>
<dbReference type="GO" id="GO:1990077">
    <property type="term" value="C:primosome complex"/>
    <property type="evidence" value="ECO:0007669"/>
    <property type="project" value="UniProtKB-UniRule"/>
</dbReference>
<name>A0A853G8F5_9GAMM</name>
<evidence type="ECO:0000256" key="5">
    <source>
        <dbReference type="ARBA" id="ARBA00022801"/>
    </source>
</evidence>
<dbReference type="Pfam" id="PF00271">
    <property type="entry name" value="Helicase_C"/>
    <property type="match status" value="1"/>
</dbReference>
<reference evidence="14 15" key="1">
    <citation type="submission" date="2020-05" db="EMBL/GenBank/DDBJ databases">
        <title>Horizontal transmission and recombination maintain forever young bacterial symbiont genomes.</title>
        <authorList>
            <person name="Russell S.L."/>
            <person name="Pepper-Tunick E."/>
            <person name="Svedberg J."/>
            <person name="Byrne A."/>
            <person name="Ruelas Castillo J."/>
            <person name="Vollmers C."/>
            <person name="Beinart R.A."/>
            <person name="Corbett-Detig R."/>
        </authorList>
    </citation>
    <scope>NUCLEOTIDE SEQUENCE [LARGE SCALE GENOMIC DNA]</scope>
    <source>
        <strain evidence="14">Monterey_2004</strain>
    </source>
</reference>
<dbReference type="SMART" id="SM00490">
    <property type="entry name" value="HELICc"/>
    <property type="match status" value="1"/>
</dbReference>
<dbReference type="GO" id="GO:0006270">
    <property type="term" value="P:DNA replication initiation"/>
    <property type="evidence" value="ECO:0007669"/>
    <property type="project" value="TreeGrafter"/>
</dbReference>
<dbReference type="NCBIfam" id="TIGR00595">
    <property type="entry name" value="priA"/>
    <property type="match status" value="1"/>
</dbReference>
<comment type="similarity">
    <text evidence="12">Belongs to the helicase family. PriA subfamily.</text>
</comment>
<dbReference type="SUPFAM" id="SSF52540">
    <property type="entry name" value="P-loop containing nucleoside triphosphate hydrolases"/>
    <property type="match status" value="1"/>
</dbReference>